<reference evidence="1 2" key="1">
    <citation type="submission" date="2020-10" db="EMBL/GenBank/DDBJ databases">
        <title>Identification of Nocardia species via Next-generation sequencing and recognition of intraspecies genetic diversity.</title>
        <authorList>
            <person name="Li P."/>
            <person name="Li P."/>
            <person name="Lu B."/>
        </authorList>
    </citation>
    <scope>NUCLEOTIDE SEQUENCE [LARGE SCALE GENOMIC DNA]</scope>
    <source>
        <strain evidence="1 2">BJ06-0157</strain>
    </source>
</reference>
<dbReference type="EMBL" id="JADLQX010000075">
    <property type="protein sequence ID" value="MBF6302902.1"/>
    <property type="molecule type" value="Genomic_DNA"/>
</dbReference>
<protein>
    <submittedName>
        <fullName evidence="1">Uncharacterized protein</fullName>
    </submittedName>
</protein>
<sequence>MRLTINHRGIWIPWTEANPGVRAEHEVALIRRVKSEGVNPATAIRVAGALGGNPFGIGNDRTVTPKSRKMNLPCGLVFVDYPTIKEMAMAVNWAHGGVLAVLDGPPGVIRLPLAGWAAAVGAVDALTGEPAQAVPDEVHSLFDRLVQYGNNGYGDRRDNYFVREMVPEIAADIRAAGYTNDFIASYLLAYGLDEDNEKSLRRVISSATV</sequence>
<dbReference type="RefSeq" id="WP_195134083.1">
    <property type="nucleotide sequence ID" value="NZ_JADLQX010000075.1"/>
</dbReference>
<organism evidence="1 2">
    <name type="scientific">Nocardia amamiensis</name>
    <dbReference type="NCBI Taxonomy" id="404578"/>
    <lineage>
        <taxon>Bacteria</taxon>
        <taxon>Bacillati</taxon>
        <taxon>Actinomycetota</taxon>
        <taxon>Actinomycetes</taxon>
        <taxon>Mycobacteriales</taxon>
        <taxon>Nocardiaceae</taxon>
        <taxon>Nocardia</taxon>
    </lineage>
</organism>
<name>A0ABS0D239_9NOCA</name>
<gene>
    <name evidence="1" type="ORF">IU459_36105</name>
</gene>
<evidence type="ECO:0000313" key="1">
    <source>
        <dbReference type="EMBL" id="MBF6302902.1"/>
    </source>
</evidence>
<accession>A0ABS0D239</accession>
<proteinExistence type="predicted"/>
<dbReference type="Proteomes" id="UP000702209">
    <property type="component" value="Unassembled WGS sequence"/>
</dbReference>
<keyword evidence="2" id="KW-1185">Reference proteome</keyword>
<evidence type="ECO:0000313" key="2">
    <source>
        <dbReference type="Proteomes" id="UP000702209"/>
    </source>
</evidence>
<comment type="caution">
    <text evidence="1">The sequence shown here is derived from an EMBL/GenBank/DDBJ whole genome shotgun (WGS) entry which is preliminary data.</text>
</comment>